<sequence>MQLFDYFLFFVVFLLSTSVVNADDLDPIDDPNEDYTVTGRLMLDVIEDIPFANETVYLFNGPPRTSGRNYDDGVFVSSNDTDEFGNFTITGWINDVLSGYTVNLRLVFLYSGKRCFVSLPNTQIEESHIIELPDYEVTTCLRLLQ</sequence>
<accession>A0A7E4VMH7</accession>
<name>A0A7E4VMH7_PANRE</name>
<evidence type="ECO:0000256" key="1">
    <source>
        <dbReference type="SAM" id="SignalP"/>
    </source>
</evidence>
<dbReference type="AlphaFoldDB" id="A0A7E4VMH7"/>
<feature type="chain" id="PRO_5028873257" evidence="1">
    <location>
        <begin position="23"/>
        <end position="145"/>
    </location>
</feature>
<evidence type="ECO:0000313" key="3">
    <source>
        <dbReference type="WBParaSite" id="Pan_g2273.t1"/>
    </source>
</evidence>
<dbReference type="WBParaSite" id="Pan_g2273.t1">
    <property type="protein sequence ID" value="Pan_g2273.t1"/>
    <property type="gene ID" value="Pan_g2273"/>
</dbReference>
<protein>
    <submittedName>
        <fullName evidence="3">Carboxypeptidase regulatory-like domain-containing protein</fullName>
    </submittedName>
</protein>
<reference evidence="3" key="2">
    <citation type="submission" date="2020-10" db="UniProtKB">
        <authorList>
            <consortium name="WormBaseParasite"/>
        </authorList>
    </citation>
    <scope>IDENTIFICATION</scope>
</reference>
<dbReference type="Proteomes" id="UP000492821">
    <property type="component" value="Unassembled WGS sequence"/>
</dbReference>
<keyword evidence="1" id="KW-0732">Signal</keyword>
<reference evidence="2" key="1">
    <citation type="journal article" date="2013" name="Genetics">
        <title>The draft genome and transcriptome of Panagrellus redivivus are shaped by the harsh demands of a free-living lifestyle.</title>
        <authorList>
            <person name="Srinivasan J."/>
            <person name="Dillman A.R."/>
            <person name="Macchietto M.G."/>
            <person name="Heikkinen L."/>
            <person name="Lakso M."/>
            <person name="Fracchia K.M."/>
            <person name="Antoshechkin I."/>
            <person name="Mortazavi A."/>
            <person name="Wong G."/>
            <person name="Sternberg P.W."/>
        </authorList>
    </citation>
    <scope>NUCLEOTIDE SEQUENCE [LARGE SCALE GENOMIC DNA]</scope>
    <source>
        <strain evidence="2">MT8872</strain>
    </source>
</reference>
<keyword evidence="2" id="KW-1185">Reference proteome</keyword>
<feature type="signal peptide" evidence="1">
    <location>
        <begin position="1"/>
        <end position="22"/>
    </location>
</feature>
<proteinExistence type="predicted"/>
<organism evidence="2 3">
    <name type="scientific">Panagrellus redivivus</name>
    <name type="common">Microworm</name>
    <dbReference type="NCBI Taxonomy" id="6233"/>
    <lineage>
        <taxon>Eukaryota</taxon>
        <taxon>Metazoa</taxon>
        <taxon>Ecdysozoa</taxon>
        <taxon>Nematoda</taxon>
        <taxon>Chromadorea</taxon>
        <taxon>Rhabditida</taxon>
        <taxon>Tylenchina</taxon>
        <taxon>Panagrolaimomorpha</taxon>
        <taxon>Panagrolaimoidea</taxon>
        <taxon>Panagrolaimidae</taxon>
        <taxon>Panagrellus</taxon>
    </lineage>
</organism>
<evidence type="ECO:0000313" key="2">
    <source>
        <dbReference type="Proteomes" id="UP000492821"/>
    </source>
</evidence>